<keyword evidence="8" id="KW-1185">Reference proteome</keyword>
<dbReference type="Gene3D" id="3.30.565.10">
    <property type="entry name" value="Histidine kinase-like ATPase, C-terminal domain"/>
    <property type="match status" value="1"/>
</dbReference>
<accession>A0AB37URA3</accession>
<dbReference type="InterPro" id="IPR036097">
    <property type="entry name" value="HisK_dim/P_sf"/>
</dbReference>
<dbReference type="PROSITE" id="PS50109">
    <property type="entry name" value="HIS_KIN"/>
    <property type="match status" value="1"/>
</dbReference>
<dbReference type="AlphaFoldDB" id="A0AB37URA3"/>
<evidence type="ECO:0000256" key="4">
    <source>
        <dbReference type="ARBA" id="ARBA00023012"/>
    </source>
</evidence>
<evidence type="ECO:0000313" key="7">
    <source>
        <dbReference type="EMBL" id="RUT13875.1"/>
    </source>
</evidence>
<protein>
    <recommendedName>
        <fullName evidence="2">histidine kinase</fullName>
        <ecNumber evidence="2">2.7.13.3</ecNumber>
    </recommendedName>
</protein>
<evidence type="ECO:0000259" key="5">
    <source>
        <dbReference type="PROSITE" id="PS50042"/>
    </source>
</evidence>
<keyword evidence="3 7" id="KW-0808">Transferase</keyword>
<name>A0AB37URA3_9CYAN</name>
<dbReference type="InterPro" id="IPR018490">
    <property type="entry name" value="cNMP-bd_dom_sf"/>
</dbReference>
<evidence type="ECO:0000256" key="3">
    <source>
        <dbReference type="ARBA" id="ARBA00022777"/>
    </source>
</evidence>
<dbReference type="SUPFAM" id="SSF47384">
    <property type="entry name" value="Homodimeric domain of signal transducing histidine kinase"/>
    <property type="match status" value="1"/>
</dbReference>
<dbReference type="Pfam" id="PF02518">
    <property type="entry name" value="HATPase_c"/>
    <property type="match status" value="1"/>
</dbReference>
<keyword evidence="3 7" id="KW-0418">Kinase</keyword>
<dbReference type="CDD" id="cd00038">
    <property type="entry name" value="CAP_ED"/>
    <property type="match status" value="1"/>
</dbReference>
<dbReference type="InterPro" id="IPR014710">
    <property type="entry name" value="RmlC-like_jellyroll"/>
</dbReference>
<dbReference type="SUPFAM" id="SSF51206">
    <property type="entry name" value="cAMP-binding domain-like"/>
    <property type="match status" value="1"/>
</dbReference>
<feature type="domain" description="Cyclic nucleotide-binding" evidence="5">
    <location>
        <begin position="23"/>
        <end position="143"/>
    </location>
</feature>
<dbReference type="SMART" id="SM00387">
    <property type="entry name" value="HATPase_c"/>
    <property type="match status" value="1"/>
</dbReference>
<dbReference type="InterPro" id="IPR004358">
    <property type="entry name" value="Sig_transdc_His_kin-like_C"/>
</dbReference>
<dbReference type="InterPro" id="IPR000595">
    <property type="entry name" value="cNMP-bd_dom"/>
</dbReference>
<gene>
    <name evidence="7" type="ORF">DSM107010_07750</name>
</gene>
<dbReference type="Pfam" id="PF00027">
    <property type="entry name" value="cNMP_binding"/>
    <property type="match status" value="1"/>
</dbReference>
<sequence length="474" mass="52863">MTNIQNLPRQQLNIKDALRQVPLFVKLPETELQWLCDRGQEVWREAGEVHRQEGDPADHVFILLEGEIRITQQVGNQQLVLATYDTQTLFGELPVLMGQDTYWASGIAIKRSRIFELPKDAFWRLLSTCSCVTASILSTMAQRMQTVQTIAQQREKLAALGTLAAGLAHEMNNPAAAVRRSAKHLHELWQDIPCFTLKLKQQMTNEQLGFLIDMQCEAVQRAQNISTLDPLTQSDREDEIAEWLTTHHVENSWQLAPILVGTGLDSTWLESIAQKIPTDALSGAIAWLAASLTGVGAIEEIDRCADRISQLVQAIKDYSYMDRAPLQDVDVHQGLESTVTILSHKLKGGVTVIRNYDRNLPRIVGYGGALNQVWTNLIDNAIDAMQGQGKIWLRTWQEHDHIVVEIADNGSGIPANIQPRIFEPFFTTKGVGQGTGLGLDVTYRIIVGKHHGDINFTSKPGDTCFRVRLPIAAS</sequence>
<evidence type="ECO:0000259" key="6">
    <source>
        <dbReference type="PROSITE" id="PS50109"/>
    </source>
</evidence>
<dbReference type="Gene3D" id="1.10.287.130">
    <property type="match status" value="1"/>
</dbReference>
<dbReference type="PANTHER" id="PTHR43065">
    <property type="entry name" value="SENSOR HISTIDINE KINASE"/>
    <property type="match status" value="1"/>
</dbReference>
<dbReference type="PROSITE" id="PS50042">
    <property type="entry name" value="CNMP_BINDING_3"/>
    <property type="match status" value="1"/>
</dbReference>
<dbReference type="RefSeq" id="WP_015153529.1">
    <property type="nucleotide sequence ID" value="NZ_JAVKZF010000002.1"/>
</dbReference>
<evidence type="ECO:0000256" key="1">
    <source>
        <dbReference type="ARBA" id="ARBA00000085"/>
    </source>
</evidence>
<dbReference type="Proteomes" id="UP000282574">
    <property type="component" value="Unassembled WGS sequence"/>
</dbReference>
<dbReference type="SUPFAM" id="SSF55874">
    <property type="entry name" value="ATPase domain of HSP90 chaperone/DNA topoisomerase II/histidine kinase"/>
    <property type="match status" value="1"/>
</dbReference>
<dbReference type="EMBL" id="RSCK01000004">
    <property type="protein sequence ID" value="RUT13875.1"/>
    <property type="molecule type" value="Genomic_DNA"/>
</dbReference>
<evidence type="ECO:0000313" key="8">
    <source>
        <dbReference type="Proteomes" id="UP000282574"/>
    </source>
</evidence>
<dbReference type="PRINTS" id="PR00344">
    <property type="entry name" value="BCTRLSENSOR"/>
</dbReference>
<dbReference type="InterPro" id="IPR036890">
    <property type="entry name" value="HATPase_C_sf"/>
</dbReference>
<reference evidence="7 8" key="1">
    <citation type="journal article" date="2019" name="Genome Biol. Evol.">
        <title>Day and night: Metabolic profiles and evolutionary relationships of six axenic non-marine cyanobacteria.</title>
        <authorList>
            <person name="Will S.E."/>
            <person name="Henke P."/>
            <person name="Boedeker C."/>
            <person name="Huang S."/>
            <person name="Brinkmann H."/>
            <person name="Rohde M."/>
            <person name="Jarek M."/>
            <person name="Friedl T."/>
            <person name="Seufert S."/>
            <person name="Schumacher M."/>
            <person name="Overmann J."/>
            <person name="Neumann-Schaal M."/>
            <person name="Petersen J."/>
        </authorList>
    </citation>
    <scope>NUCLEOTIDE SEQUENCE [LARGE SCALE GENOMIC DNA]</scope>
    <source>
        <strain evidence="7 8">SAG 39.79</strain>
    </source>
</reference>
<keyword evidence="4" id="KW-0902">Two-component regulatory system</keyword>
<evidence type="ECO:0000256" key="2">
    <source>
        <dbReference type="ARBA" id="ARBA00012438"/>
    </source>
</evidence>
<comment type="caution">
    <text evidence="7">The sequence shown here is derived from an EMBL/GenBank/DDBJ whole genome shotgun (WGS) entry which is preliminary data.</text>
</comment>
<dbReference type="InterPro" id="IPR003594">
    <property type="entry name" value="HATPase_dom"/>
</dbReference>
<dbReference type="EC" id="2.7.13.3" evidence="2"/>
<feature type="domain" description="Histidine kinase" evidence="6">
    <location>
        <begin position="305"/>
        <end position="473"/>
    </location>
</feature>
<dbReference type="SMART" id="SM00100">
    <property type="entry name" value="cNMP"/>
    <property type="match status" value="1"/>
</dbReference>
<dbReference type="PANTHER" id="PTHR43065:SF48">
    <property type="entry name" value="HISTIDINE KINASE"/>
    <property type="match status" value="1"/>
</dbReference>
<organism evidence="7 8">
    <name type="scientific">Chroococcidiopsis cubana SAG 39.79</name>
    <dbReference type="NCBI Taxonomy" id="388085"/>
    <lineage>
        <taxon>Bacteria</taxon>
        <taxon>Bacillati</taxon>
        <taxon>Cyanobacteriota</taxon>
        <taxon>Cyanophyceae</taxon>
        <taxon>Chroococcidiopsidales</taxon>
        <taxon>Chroococcidiopsidaceae</taxon>
        <taxon>Chroococcidiopsis</taxon>
    </lineage>
</organism>
<dbReference type="Gene3D" id="2.60.120.10">
    <property type="entry name" value="Jelly Rolls"/>
    <property type="match status" value="1"/>
</dbReference>
<comment type="catalytic activity">
    <reaction evidence="1">
        <text>ATP + protein L-histidine = ADP + protein N-phospho-L-histidine.</text>
        <dbReference type="EC" id="2.7.13.3"/>
    </reaction>
</comment>
<dbReference type="InterPro" id="IPR005467">
    <property type="entry name" value="His_kinase_dom"/>
</dbReference>
<proteinExistence type="predicted"/>
<dbReference type="GO" id="GO:0000155">
    <property type="term" value="F:phosphorelay sensor kinase activity"/>
    <property type="evidence" value="ECO:0007669"/>
    <property type="project" value="InterPro"/>
</dbReference>